<evidence type="ECO:0000313" key="3">
    <source>
        <dbReference type="Proteomes" id="UP000228886"/>
    </source>
</evidence>
<reference evidence="3" key="1">
    <citation type="submission" date="2017-09" db="EMBL/GenBank/DDBJ databases">
        <title>Depth-based differentiation of microbial function through sediment-hosted aquifers and enrichment of novel symbionts in the deep terrestrial subsurface.</title>
        <authorList>
            <person name="Probst A.J."/>
            <person name="Ladd B."/>
            <person name="Jarett J.K."/>
            <person name="Geller-Mcgrath D.E."/>
            <person name="Sieber C.M.K."/>
            <person name="Emerson J.B."/>
            <person name="Anantharaman K."/>
            <person name="Thomas B.C."/>
            <person name="Malmstrom R."/>
            <person name="Stieglmeier M."/>
            <person name="Klingl A."/>
            <person name="Woyke T."/>
            <person name="Ryan C.M."/>
            <person name="Banfield J.F."/>
        </authorList>
    </citation>
    <scope>NUCLEOTIDE SEQUENCE [LARGE SCALE GENOMIC DNA]</scope>
</reference>
<protein>
    <submittedName>
        <fullName evidence="2">CopG family transcriptional regulator</fullName>
    </submittedName>
</protein>
<proteinExistence type="predicted"/>
<dbReference type="Pfam" id="PF01402">
    <property type="entry name" value="RHH_1"/>
    <property type="match status" value="1"/>
</dbReference>
<name>A0A2M7E6X8_9BACT</name>
<dbReference type="EMBL" id="PETL01000348">
    <property type="protein sequence ID" value="PIV63474.1"/>
    <property type="molecule type" value="Genomic_DNA"/>
</dbReference>
<comment type="caution">
    <text evidence="2">The sequence shown here is derived from an EMBL/GenBank/DDBJ whole genome shotgun (WGS) entry which is preliminary data.</text>
</comment>
<gene>
    <name evidence="2" type="ORF">COS11_07260</name>
</gene>
<feature type="domain" description="Ribbon-helix-helix protein CopG" evidence="1">
    <location>
        <begin position="8"/>
        <end position="45"/>
    </location>
</feature>
<dbReference type="SUPFAM" id="SSF47598">
    <property type="entry name" value="Ribbon-helix-helix"/>
    <property type="match status" value="1"/>
</dbReference>
<sequence length="84" mass="10258">MGRTTEIVSLSFPKKMVEQIDKMTQEEGKTRSEFFRETVRQYIEDREWKKIFRYGEIKARELNITDENDVECLIDEYRTERKKS</sequence>
<dbReference type="InterPro" id="IPR002145">
    <property type="entry name" value="CopG"/>
</dbReference>
<dbReference type="Proteomes" id="UP000228886">
    <property type="component" value="Unassembled WGS sequence"/>
</dbReference>
<organism evidence="2 3">
    <name type="scientific">bacterium (Candidatus Ratteibacteria) CG01_land_8_20_14_3_00_40_19</name>
    <dbReference type="NCBI Taxonomy" id="2014290"/>
    <lineage>
        <taxon>Bacteria</taxon>
        <taxon>Candidatus Ratteibacteria</taxon>
    </lineage>
</organism>
<dbReference type="InterPro" id="IPR010985">
    <property type="entry name" value="Ribbon_hlx_hlx"/>
</dbReference>
<dbReference type="GO" id="GO:0006355">
    <property type="term" value="P:regulation of DNA-templated transcription"/>
    <property type="evidence" value="ECO:0007669"/>
    <property type="project" value="InterPro"/>
</dbReference>
<dbReference type="AlphaFoldDB" id="A0A2M7E6X8"/>
<accession>A0A2M7E6X8</accession>
<evidence type="ECO:0000259" key="1">
    <source>
        <dbReference type="Pfam" id="PF01402"/>
    </source>
</evidence>
<dbReference type="Gene3D" id="1.10.1220.10">
    <property type="entry name" value="Met repressor-like"/>
    <property type="match status" value="1"/>
</dbReference>
<evidence type="ECO:0000313" key="2">
    <source>
        <dbReference type="EMBL" id="PIV63474.1"/>
    </source>
</evidence>
<dbReference type="InterPro" id="IPR013321">
    <property type="entry name" value="Arc_rbn_hlx_hlx"/>
</dbReference>
<dbReference type="CDD" id="cd22231">
    <property type="entry name" value="RHH_NikR_HicB-like"/>
    <property type="match status" value="1"/>
</dbReference>